<sequence>MITPVPQEEKESPPHYLQEHLAGYHFTQVHQLHINSKDVCKKGYFVVIFPRNKSPKFIGRVESIWKGQFPNRKTLYVKITRFQVKSIDQFYNMTALVNEKTIEFYLASVGSSSPLP</sequence>
<dbReference type="HOGENOM" id="CLU_2098054_0_0_1"/>
<gene>
    <name evidence="1" type="ORF">PGTG_17615</name>
</gene>
<dbReference type="KEGG" id="pgr:PGTG_17615"/>
<keyword evidence="2" id="KW-1185">Reference proteome</keyword>
<reference evidence="2" key="2">
    <citation type="journal article" date="2011" name="Proc. Natl. Acad. Sci. U.S.A.">
        <title>Obligate biotrophy features unraveled by the genomic analysis of rust fungi.</title>
        <authorList>
            <person name="Duplessis S."/>
            <person name="Cuomo C.A."/>
            <person name="Lin Y.-C."/>
            <person name="Aerts A."/>
            <person name="Tisserant E."/>
            <person name="Veneault-Fourrey C."/>
            <person name="Joly D.L."/>
            <person name="Hacquard S."/>
            <person name="Amselem J."/>
            <person name="Cantarel B.L."/>
            <person name="Chiu R."/>
            <person name="Coutinho P.M."/>
            <person name="Feau N."/>
            <person name="Field M."/>
            <person name="Frey P."/>
            <person name="Gelhaye E."/>
            <person name="Goldberg J."/>
            <person name="Grabherr M.G."/>
            <person name="Kodira C.D."/>
            <person name="Kohler A."/>
            <person name="Kuees U."/>
            <person name="Lindquist E.A."/>
            <person name="Lucas S.M."/>
            <person name="Mago R."/>
            <person name="Mauceli E."/>
            <person name="Morin E."/>
            <person name="Murat C."/>
            <person name="Pangilinan J.L."/>
            <person name="Park R."/>
            <person name="Pearson M."/>
            <person name="Quesneville H."/>
            <person name="Rouhier N."/>
            <person name="Sakthikumar S."/>
            <person name="Salamov A.A."/>
            <person name="Schmutz J."/>
            <person name="Selles B."/>
            <person name="Shapiro H."/>
            <person name="Tanguay P."/>
            <person name="Tuskan G.A."/>
            <person name="Henrissat B."/>
            <person name="Van de Peer Y."/>
            <person name="Rouze P."/>
            <person name="Ellis J.G."/>
            <person name="Dodds P.N."/>
            <person name="Schein J.E."/>
            <person name="Zhong S."/>
            <person name="Hamelin R.C."/>
            <person name="Grigoriev I.V."/>
            <person name="Szabo L.J."/>
            <person name="Martin F."/>
        </authorList>
    </citation>
    <scope>NUCLEOTIDE SEQUENCE [LARGE SCALE GENOMIC DNA]</scope>
    <source>
        <strain evidence="2">CRL 75-36-700-3 / race SCCL</strain>
    </source>
</reference>
<name>E3L4T6_PUCGT</name>
<dbReference type="AlphaFoldDB" id="E3L4T6"/>
<dbReference type="InParanoid" id="E3L4T6"/>
<reference key="1">
    <citation type="submission" date="2007-01" db="EMBL/GenBank/DDBJ databases">
        <title>The Genome Sequence of Puccinia graminis f. sp. tritici Strain CRL 75-36-700-3.</title>
        <authorList>
            <consortium name="The Broad Institute Genome Sequencing Platform"/>
            <person name="Birren B."/>
            <person name="Lander E."/>
            <person name="Galagan J."/>
            <person name="Nusbaum C."/>
            <person name="Devon K."/>
            <person name="Cuomo C."/>
            <person name="Jaffe D."/>
            <person name="Butler J."/>
            <person name="Alvarez P."/>
            <person name="Gnerre S."/>
            <person name="Grabherr M."/>
            <person name="Mauceli E."/>
            <person name="Brockman W."/>
            <person name="Young S."/>
            <person name="LaButti K."/>
            <person name="Sykes S."/>
            <person name="DeCaprio D."/>
            <person name="Crawford M."/>
            <person name="Koehrsen M."/>
            <person name="Engels R."/>
            <person name="Montgomery P."/>
            <person name="Pearson M."/>
            <person name="Howarth C."/>
            <person name="Larson L."/>
            <person name="White J."/>
            <person name="Zeng Q."/>
            <person name="Kodira C."/>
            <person name="Yandava C."/>
            <person name="Alvarado L."/>
            <person name="O'Leary S."/>
            <person name="Szabo L."/>
            <person name="Dean R."/>
            <person name="Schein J."/>
        </authorList>
    </citation>
    <scope>NUCLEOTIDE SEQUENCE</scope>
    <source>
        <strain>CRL 75-36-700-3</strain>
    </source>
</reference>
<evidence type="ECO:0000313" key="1">
    <source>
        <dbReference type="EMBL" id="EFP91561.2"/>
    </source>
</evidence>
<dbReference type="VEuPathDB" id="FungiDB:PGTG_17615"/>
<proteinExistence type="predicted"/>
<dbReference type="GeneID" id="10531498"/>
<accession>E3L4T6</accession>
<protein>
    <submittedName>
        <fullName evidence="1">Uncharacterized protein</fullName>
    </submittedName>
</protein>
<dbReference type="RefSeq" id="XP_003335980.2">
    <property type="nucleotide sequence ID" value="XM_003335932.2"/>
</dbReference>
<evidence type="ECO:0000313" key="2">
    <source>
        <dbReference type="Proteomes" id="UP000008783"/>
    </source>
</evidence>
<organism evidence="1 2">
    <name type="scientific">Puccinia graminis f. sp. tritici (strain CRL 75-36-700-3 / race SCCL)</name>
    <name type="common">Black stem rust fungus</name>
    <dbReference type="NCBI Taxonomy" id="418459"/>
    <lineage>
        <taxon>Eukaryota</taxon>
        <taxon>Fungi</taxon>
        <taxon>Dikarya</taxon>
        <taxon>Basidiomycota</taxon>
        <taxon>Pucciniomycotina</taxon>
        <taxon>Pucciniomycetes</taxon>
        <taxon>Pucciniales</taxon>
        <taxon>Pucciniaceae</taxon>
        <taxon>Puccinia</taxon>
    </lineage>
</organism>
<dbReference type="Proteomes" id="UP000008783">
    <property type="component" value="Unassembled WGS sequence"/>
</dbReference>
<dbReference type="EMBL" id="DS178348">
    <property type="protein sequence ID" value="EFP91561.2"/>
    <property type="molecule type" value="Genomic_DNA"/>
</dbReference>
<dbReference type="OrthoDB" id="2507421at2759"/>